<evidence type="ECO:0000313" key="1">
    <source>
        <dbReference type="EMBL" id="MFC3702275.1"/>
    </source>
</evidence>
<protein>
    <recommendedName>
        <fullName evidence="3">Secretory lipase</fullName>
    </recommendedName>
</protein>
<evidence type="ECO:0008006" key="3">
    <source>
        <dbReference type="Google" id="ProtNLM"/>
    </source>
</evidence>
<organism evidence="1 2">
    <name type="scientific">Reinekea marina</name>
    <dbReference type="NCBI Taxonomy" id="1310421"/>
    <lineage>
        <taxon>Bacteria</taxon>
        <taxon>Pseudomonadati</taxon>
        <taxon>Pseudomonadota</taxon>
        <taxon>Gammaproteobacteria</taxon>
        <taxon>Oceanospirillales</taxon>
        <taxon>Saccharospirillaceae</taxon>
        <taxon>Reinekea</taxon>
    </lineage>
</organism>
<dbReference type="Proteomes" id="UP001595710">
    <property type="component" value="Unassembled WGS sequence"/>
</dbReference>
<dbReference type="RefSeq" id="WP_290281411.1">
    <property type="nucleotide sequence ID" value="NZ_JAUFQI010000001.1"/>
</dbReference>
<reference evidence="2" key="1">
    <citation type="journal article" date="2019" name="Int. J. Syst. Evol. Microbiol.">
        <title>The Global Catalogue of Microorganisms (GCM) 10K type strain sequencing project: providing services to taxonomists for standard genome sequencing and annotation.</title>
        <authorList>
            <consortium name="The Broad Institute Genomics Platform"/>
            <consortium name="The Broad Institute Genome Sequencing Center for Infectious Disease"/>
            <person name="Wu L."/>
            <person name="Ma J."/>
        </authorList>
    </citation>
    <scope>NUCLEOTIDE SEQUENCE [LARGE SCALE GENOMIC DNA]</scope>
    <source>
        <strain evidence="2">CECT 8288</strain>
    </source>
</reference>
<gene>
    <name evidence="1" type="ORF">ACFOND_11535</name>
</gene>
<accession>A0ABV7WV04</accession>
<sequence length="184" mass="21173">MYFDFDLAQQWVQLHIENPEGFDQNLVSDELMEHLLLNPTVYGVWPKAIVDYISPIPSEFTHCNETVGESTFKEIDLGVYGKYLDIKDYCWTTPVHSYKIPDTQNTQVLVAHSPFDPVIEQSDIQSYLTALPQTKTCYTLDAQHTIELLKLIPLINVLEEKDTPLPDFCQPDISNIVSQYPDYN</sequence>
<comment type="caution">
    <text evidence="1">The sequence shown here is derived from an EMBL/GenBank/DDBJ whole genome shotgun (WGS) entry which is preliminary data.</text>
</comment>
<evidence type="ECO:0000313" key="2">
    <source>
        <dbReference type="Proteomes" id="UP001595710"/>
    </source>
</evidence>
<proteinExistence type="predicted"/>
<name>A0ABV7WV04_9GAMM</name>
<dbReference type="EMBL" id="JBHRYN010000012">
    <property type="protein sequence ID" value="MFC3702275.1"/>
    <property type="molecule type" value="Genomic_DNA"/>
</dbReference>
<keyword evidence="2" id="KW-1185">Reference proteome</keyword>